<comment type="caution">
    <text evidence="1">The sequence shown here is derived from an EMBL/GenBank/DDBJ whole genome shotgun (WGS) entry which is preliminary data.</text>
</comment>
<dbReference type="Proteomes" id="UP000019199">
    <property type="component" value="Unassembled WGS sequence"/>
</dbReference>
<dbReference type="AlphaFoldDB" id="W1F4V9"/>
<name>W1F4V9_ECOLX</name>
<sequence length="52" mass="6357">MTGITIFYGDNIIRYVVNIKKGLRPYFKQLPDNYQAKFELKFNEQVLKFYYK</sequence>
<evidence type="ECO:0000313" key="2">
    <source>
        <dbReference type="Proteomes" id="UP000019199"/>
    </source>
</evidence>
<protein>
    <submittedName>
        <fullName evidence="1">Threonine catabolic operon transcriptional activator TdcR</fullName>
    </submittedName>
</protein>
<organism evidence="1 2">
    <name type="scientific">Escherichia coli ISC7</name>
    <dbReference type="NCBI Taxonomy" id="1432555"/>
    <lineage>
        <taxon>Bacteria</taxon>
        <taxon>Pseudomonadati</taxon>
        <taxon>Pseudomonadota</taxon>
        <taxon>Gammaproteobacteria</taxon>
        <taxon>Enterobacterales</taxon>
        <taxon>Enterobacteriaceae</taxon>
        <taxon>Escherichia</taxon>
    </lineage>
</organism>
<proteinExistence type="predicted"/>
<accession>W1F4V9</accession>
<evidence type="ECO:0000313" key="1">
    <source>
        <dbReference type="EMBL" id="CDL28840.1"/>
    </source>
</evidence>
<reference evidence="1 2" key="1">
    <citation type="submission" date="2013-10" db="EMBL/GenBank/DDBJ databases">
        <title>Antibiotic resistance diversity of beta-lactamase producers in the General Hospital Vienna.</title>
        <authorList>
            <person name="Barisic I."/>
            <person name="Mitteregger D."/>
            <person name="Hirschl A.M."/>
            <person name="Noehammer C."/>
            <person name="Wiesinger-Mayr H."/>
        </authorList>
    </citation>
    <scope>NUCLEOTIDE SEQUENCE [LARGE SCALE GENOMIC DNA]</scope>
    <source>
        <strain evidence="1 2">ISC7</strain>
    </source>
</reference>
<dbReference type="EMBL" id="CBWN010000138">
    <property type="protein sequence ID" value="CDL28840.1"/>
    <property type="molecule type" value="Genomic_DNA"/>
</dbReference>